<dbReference type="Proteomes" id="UP001551482">
    <property type="component" value="Unassembled WGS sequence"/>
</dbReference>
<name>A0ABV3DCL5_9ACTN</name>
<accession>A0ABV3DCL5</accession>
<organism evidence="1 2">
    <name type="scientific">Streptodolium elevatio</name>
    <dbReference type="NCBI Taxonomy" id="3157996"/>
    <lineage>
        <taxon>Bacteria</taxon>
        <taxon>Bacillati</taxon>
        <taxon>Actinomycetota</taxon>
        <taxon>Actinomycetes</taxon>
        <taxon>Kitasatosporales</taxon>
        <taxon>Streptomycetaceae</taxon>
        <taxon>Streptodolium</taxon>
    </lineage>
</organism>
<sequence>MFAYSGSGPYCYTHSLGMVLGSEAPAPGVIETLTGAPFGVQLLAGTVPLFDPLGWDPELGVDAALGLLGWTCVREAGGTEKEAVGRLRKAVAGGPVMVGPVDMGLLLYQPGTPFGSGDDIADHYVVVVDVGAETVVMHDPHGHPFATLPVAEFAAAWRAEAVEYIDRPYVMRHSFVRERVVPEPDALRAAMPQAVAWLGNSGESRATAGSIGGAAAVEALADQVRRGLAPQVRTLLRVFGVRVGARRLADAAACLARLDLADAAAVAARQARIVGALQYPLVTGDDRALEAGLRLLAPTYENLRIEIARSRAQSLRPSADCAPAPAVDGG</sequence>
<evidence type="ECO:0000313" key="1">
    <source>
        <dbReference type="EMBL" id="MEU8133493.1"/>
    </source>
</evidence>
<dbReference type="RefSeq" id="WP_358351063.1">
    <property type="nucleotide sequence ID" value="NZ_JBEZFP010000014.1"/>
</dbReference>
<reference evidence="1 2" key="1">
    <citation type="submission" date="2024-06" db="EMBL/GenBank/DDBJ databases">
        <title>The Natural Products Discovery Center: Release of the First 8490 Sequenced Strains for Exploring Actinobacteria Biosynthetic Diversity.</title>
        <authorList>
            <person name="Kalkreuter E."/>
            <person name="Kautsar S.A."/>
            <person name="Yang D."/>
            <person name="Bader C.D."/>
            <person name="Teijaro C.N."/>
            <person name="Fluegel L."/>
            <person name="Davis C.M."/>
            <person name="Simpson J.R."/>
            <person name="Lauterbach L."/>
            <person name="Steele A.D."/>
            <person name="Gui C."/>
            <person name="Meng S."/>
            <person name="Li G."/>
            <person name="Viehrig K."/>
            <person name="Ye F."/>
            <person name="Su P."/>
            <person name="Kiefer A.F."/>
            <person name="Nichols A."/>
            <person name="Cepeda A.J."/>
            <person name="Yan W."/>
            <person name="Fan B."/>
            <person name="Jiang Y."/>
            <person name="Adhikari A."/>
            <person name="Zheng C.-J."/>
            <person name="Schuster L."/>
            <person name="Cowan T.M."/>
            <person name="Smanski M.J."/>
            <person name="Chevrette M.G."/>
            <person name="De Carvalho L.P.S."/>
            <person name="Shen B."/>
        </authorList>
    </citation>
    <scope>NUCLEOTIDE SEQUENCE [LARGE SCALE GENOMIC DNA]</scope>
    <source>
        <strain evidence="1 2">NPDC048946</strain>
    </source>
</reference>
<dbReference type="EMBL" id="JBEZFP010000014">
    <property type="protein sequence ID" value="MEU8133493.1"/>
    <property type="molecule type" value="Genomic_DNA"/>
</dbReference>
<protein>
    <submittedName>
        <fullName evidence="1">Uncharacterized protein</fullName>
    </submittedName>
</protein>
<comment type="caution">
    <text evidence="1">The sequence shown here is derived from an EMBL/GenBank/DDBJ whole genome shotgun (WGS) entry which is preliminary data.</text>
</comment>
<gene>
    <name evidence="1" type="ORF">AB0C36_08300</name>
</gene>
<keyword evidence="2" id="KW-1185">Reference proteome</keyword>
<evidence type="ECO:0000313" key="2">
    <source>
        <dbReference type="Proteomes" id="UP001551482"/>
    </source>
</evidence>
<proteinExistence type="predicted"/>